<name>A0ABS9UHY4_9BACL</name>
<reference evidence="4 5" key="1">
    <citation type="submission" date="2022-03" db="EMBL/GenBank/DDBJ databases">
        <authorList>
            <person name="Jo J.-H."/>
            <person name="Im W.-T."/>
        </authorList>
    </citation>
    <scope>NUCLEOTIDE SEQUENCE [LARGE SCALE GENOMIC DNA]</scope>
    <source>
        <strain evidence="4 5">MA9</strain>
    </source>
</reference>
<dbReference type="CDD" id="cd04301">
    <property type="entry name" value="NAT_SF"/>
    <property type="match status" value="1"/>
</dbReference>
<protein>
    <submittedName>
        <fullName evidence="4">GNAT family N-acetyltransferase</fullName>
    </submittedName>
</protein>
<dbReference type="InterPro" id="IPR050832">
    <property type="entry name" value="Bact_Acetyltransf"/>
</dbReference>
<evidence type="ECO:0000256" key="1">
    <source>
        <dbReference type="ARBA" id="ARBA00022679"/>
    </source>
</evidence>
<dbReference type="PROSITE" id="PS51186">
    <property type="entry name" value="GNAT"/>
    <property type="match status" value="1"/>
</dbReference>
<evidence type="ECO:0000259" key="3">
    <source>
        <dbReference type="PROSITE" id="PS51186"/>
    </source>
</evidence>
<dbReference type="Proteomes" id="UP001316087">
    <property type="component" value="Unassembled WGS sequence"/>
</dbReference>
<gene>
    <name evidence="4" type="ORF">LZ480_17955</name>
</gene>
<accession>A0ABS9UHY4</accession>
<dbReference type="RefSeq" id="WP_241370918.1">
    <property type="nucleotide sequence ID" value="NZ_JAKZFC010000009.1"/>
</dbReference>
<evidence type="ECO:0000313" key="5">
    <source>
        <dbReference type="Proteomes" id="UP001316087"/>
    </source>
</evidence>
<feature type="domain" description="N-acetyltransferase" evidence="3">
    <location>
        <begin position="1"/>
        <end position="156"/>
    </location>
</feature>
<dbReference type="SUPFAM" id="SSF55729">
    <property type="entry name" value="Acyl-CoA N-acyltransferases (Nat)"/>
    <property type="match status" value="1"/>
</dbReference>
<sequence length="156" mass="17745">MLETIKNVTDGKQIIKVIHAAFKRYEQDLMPSSALAETATTIEQELESNVLIWGAEIHERLVGVVKVTRFKDHFYFSRLAVLPEFQGKGIASTLVNFIEKLAVQEQIPYVRCKVCKSEVNNIRLYKKLGFRISKEGVTTSSLGFVMETMTMEKEAK</sequence>
<dbReference type="InterPro" id="IPR000182">
    <property type="entry name" value="GNAT_dom"/>
</dbReference>
<comment type="caution">
    <text evidence="4">The sequence shown here is derived from an EMBL/GenBank/DDBJ whole genome shotgun (WGS) entry which is preliminary data.</text>
</comment>
<dbReference type="InterPro" id="IPR016181">
    <property type="entry name" value="Acyl_CoA_acyltransferase"/>
</dbReference>
<proteinExistence type="predicted"/>
<dbReference type="Pfam" id="PF00583">
    <property type="entry name" value="Acetyltransf_1"/>
    <property type="match status" value="1"/>
</dbReference>
<dbReference type="Gene3D" id="3.40.630.30">
    <property type="match status" value="1"/>
</dbReference>
<dbReference type="EMBL" id="JAKZFC010000009">
    <property type="protein sequence ID" value="MCH7323760.1"/>
    <property type="molecule type" value="Genomic_DNA"/>
</dbReference>
<evidence type="ECO:0000313" key="4">
    <source>
        <dbReference type="EMBL" id="MCH7323760.1"/>
    </source>
</evidence>
<evidence type="ECO:0000256" key="2">
    <source>
        <dbReference type="ARBA" id="ARBA00023315"/>
    </source>
</evidence>
<keyword evidence="2" id="KW-0012">Acyltransferase</keyword>
<organism evidence="4 5">
    <name type="scientific">Solibacillus palustris</name>
    <dbReference type="NCBI Taxonomy" id="2908203"/>
    <lineage>
        <taxon>Bacteria</taxon>
        <taxon>Bacillati</taxon>
        <taxon>Bacillota</taxon>
        <taxon>Bacilli</taxon>
        <taxon>Bacillales</taxon>
        <taxon>Caryophanaceae</taxon>
        <taxon>Solibacillus</taxon>
    </lineage>
</organism>
<dbReference type="PANTHER" id="PTHR43877">
    <property type="entry name" value="AMINOALKYLPHOSPHONATE N-ACETYLTRANSFERASE-RELATED-RELATED"/>
    <property type="match status" value="1"/>
</dbReference>
<keyword evidence="1" id="KW-0808">Transferase</keyword>
<keyword evidence="5" id="KW-1185">Reference proteome</keyword>